<gene>
    <name evidence="1" type="ORF">g.45618</name>
</gene>
<accession>A0A2S2R468</accession>
<name>A0A2S2R468_9HEMI</name>
<organism evidence="1">
    <name type="scientific">Sipha flava</name>
    <name type="common">yellow sugarcane aphid</name>
    <dbReference type="NCBI Taxonomy" id="143950"/>
    <lineage>
        <taxon>Eukaryota</taxon>
        <taxon>Metazoa</taxon>
        <taxon>Ecdysozoa</taxon>
        <taxon>Arthropoda</taxon>
        <taxon>Hexapoda</taxon>
        <taxon>Insecta</taxon>
        <taxon>Pterygota</taxon>
        <taxon>Neoptera</taxon>
        <taxon>Paraneoptera</taxon>
        <taxon>Hemiptera</taxon>
        <taxon>Sternorrhyncha</taxon>
        <taxon>Aphidomorpha</taxon>
        <taxon>Aphidoidea</taxon>
        <taxon>Aphididae</taxon>
        <taxon>Sipha</taxon>
    </lineage>
</organism>
<protein>
    <recommendedName>
        <fullName evidence="2">HAT C-terminal dimerisation domain-containing protein</fullName>
    </recommendedName>
</protein>
<dbReference type="EMBL" id="GGMS01015606">
    <property type="protein sequence ID" value="MBY84809.1"/>
    <property type="molecule type" value="Transcribed_RNA"/>
</dbReference>
<reference evidence="1" key="1">
    <citation type="submission" date="2018-04" db="EMBL/GenBank/DDBJ databases">
        <title>Transcriptome assembly of Sipha flava.</title>
        <authorList>
            <person name="Scully E.D."/>
            <person name="Geib S.M."/>
            <person name="Palmer N.A."/>
            <person name="Koch K."/>
            <person name="Bradshaw J."/>
            <person name="Heng-Moss T."/>
            <person name="Sarath G."/>
        </authorList>
    </citation>
    <scope>NUCLEOTIDE SEQUENCE</scope>
</reference>
<evidence type="ECO:0008006" key="2">
    <source>
        <dbReference type="Google" id="ProtNLM"/>
    </source>
</evidence>
<evidence type="ECO:0000313" key="1">
    <source>
        <dbReference type="EMBL" id="MBY84809.1"/>
    </source>
</evidence>
<dbReference type="AlphaFoldDB" id="A0A2S2R468"/>
<sequence length="136" mass="15796">MAYIEVEEKFGFLFSENSDRNEINNQINNLQTIYLNELDLDLDNFADEWLQFHNLISSHQISRNPAAQLKFIKGMQISHAFKNIETCLQIFLTMPITNCSSERSFSLLSIESDITANLNFDDVIDHFSKQKARKCL</sequence>
<proteinExistence type="predicted"/>